<dbReference type="AlphaFoldDB" id="A0A4P6HMY2"/>
<protein>
    <submittedName>
        <fullName evidence="1">Uncharacterized protein</fullName>
    </submittedName>
</protein>
<gene>
    <name evidence="1" type="ORF">C3Y92_12955</name>
</gene>
<dbReference type="RefSeq" id="WP_129353246.1">
    <property type="nucleotide sequence ID" value="NZ_CP026538.1"/>
</dbReference>
<reference evidence="1 2" key="1">
    <citation type="submission" date="2018-02" db="EMBL/GenBank/DDBJ databases">
        <title>Genome sequence of Desulfovibrio carbinolicus DSM 3852.</title>
        <authorList>
            <person name="Wilbanks E."/>
            <person name="Skennerton C.T."/>
            <person name="Orphan V.J."/>
        </authorList>
    </citation>
    <scope>NUCLEOTIDE SEQUENCE [LARGE SCALE GENOMIC DNA]</scope>
    <source>
        <strain evidence="1 2">DSM 3852</strain>
    </source>
</reference>
<organism evidence="1 2">
    <name type="scientific">Solidesulfovibrio carbinolicus</name>
    <dbReference type="NCBI Taxonomy" id="296842"/>
    <lineage>
        <taxon>Bacteria</taxon>
        <taxon>Pseudomonadati</taxon>
        <taxon>Thermodesulfobacteriota</taxon>
        <taxon>Desulfovibrionia</taxon>
        <taxon>Desulfovibrionales</taxon>
        <taxon>Desulfovibrionaceae</taxon>
        <taxon>Solidesulfovibrio</taxon>
    </lineage>
</organism>
<dbReference type="KEGG" id="dcb:C3Y92_12955"/>
<keyword evidence="2" id="KW-1185">Reference proteome</keyword>
<dbReference type="EMBL" id="CP026538">
    <property type="protein sequence ID" value="QAZ68086.1"/>
    <property type="molecule type" value="Genomic_DNA"/>
</dbReference>
<accession>A0A4P6HMY2</accession>
<dbReference type="OrthoDB" id="5458175at2"/>
<name>A0A4P6HMY2_9BACT</name>
<evidence type="ECO:0000313" key="1">
    <source>
        <dbReference type="EMBL" id="QAZ68086.1"/>
    </source>
</evidence>
<proteinExistence type="predicted"/>
<dbReference type="Proteomes" id="UP000293296">
    <property type="component" value="Chromosome"/>
</dbReference>
<evidence type="ECO:0000313" key="2">
    <source>
        <dbReference type="Proteomes" id="UP000293296"/>
    </source>
</evidence>
<sequence>MDRKPLIPLAFVLFTGLLFVLREVVPSPQYPLLGNLRQGGRVAPKETGGPDIRAAAEAPIPKRYVDACRAEAARRMARPDWPALDRDGREAALVQLLALCGADAEFWTMPEHRQRRVARQFAAHYLDAGEPGQPAAGRPVDK</sequence>